<evidence type="ECO:0000313" key="3">
    <source>
        <dbReference type="Proteomes" id="UP001165122"/>
    </source>
</evidence>
<name>A0A9W7FMF5_9STRA</name>
<evidence type="ECO:0000313" key="2">
    <source>
        <dbReference type="EMBL" id="GMI15337.1"/>
    </source>
</evidence>
<accession>A0A9W7FMF5</accession>
<dbReference type="Proteomes" id="UP001165122">
    <property type="component" value="Unassembled WGS sequence"/>
</dbReference>
<keyword evidence="1" id="KW-1133">Transmembrane helix</keyword>
<reference evidence="3" key="1">
    <citation type="journal article" date="2023" name="Commun. Biol.">
        <title>Genome analysis of Parmales, the sister group of diatoms, reveals the evolutionary specialization of diatoms from phago-mixotrophs to photoautotrophs.</title>
        <authorList>
            <person name="Ban H."/>
            <person name="Sato S."/>
            <person name="Yoshikawa S."/>
            <person name="Yamada K."/>
            <person name="Nakamura Y."/>
            <person name="Ichinomiya M."/>
            <person name="Sato N."/>
            <person name="Blanc-Mathieu R."/>
            <person name="Endo H."/>
            <person name="Kuwata A."/>
            <person name="Ogata H."/>
        </authorList>
    </citation>
    <scope>NUCLEOTIDE SEQUENCE [LARGE SCALE GENOMIC DNA]</scope>
    <source>
        <strain evidence="3">NIES 3700</strain>
    </source>
</reference>
<sequence length="124" mass="14617">MQLRHPQEAGGFAFLVSVLLSLVGSLVLAYIYSNYDDDEEGVNIEIDDDTLKATLINLYSVWLFSIEHEMPAWFTDRWVECVPNEYIPFEWRVRYRKMRGRVDDPKRRRGSVSVRELLGEKEMK</sequence>
<evidence type="ECO:0008006" key="4">
    <source>
        <dbReference type="Google" id="ProtNLM"/>
    </source>
</evidence>
<dbReference type="AlphaFoldDB" id="A0A9W7FMF5"/>
<protein>
    <recommendedName>
        <fullName evidence="4">Transmembrane protein</fullName>
    </recommendedName>
</protein>
<keyword evidence="1" id="KW-0812">Transmembrane</keyword>
<proteinExistence type="predicted"/>
<comment type="caution">
    <text evidence="2">The sequence shown here is derived from an EMBL/GenBank/DDBJ whole genome shotgun (WGS) entry which is preliminary data.</text>
</comment>
<evidence type="ECO:0000256" key="1">
    <source>
        <dbReference type="SAM" id="Phobius"/>
    </source>
</evidence>
<dbReference type="EMBL" id="BRXW01000229">
    <property type="protein sequence ID" value="GMI15337.1"/>
    <property type="molecule type" value="Genomic_DNA"/>
</dbReference>
<keyword evidence="3" id="KW-1185">Reference proteome</keyword>
<gene>
    <name evidence="2" type="ORF">TrLO_g10512</name>
</gene>
<keyword evidence="1" id="KW-0472">Membrane</keyword>
<feature type="transmembrane region" description="Helical" evidence="1">
    <location>
        <begin position="12"/>
        <end position="32"/>
    </location>
</feature>
<organism evidence="2 3">
    <name type="scientific">Triparma laevis f. longispina</name>
    <dbReference type="NCBI Taxonomy" id="1714387"/>
    <lineage>
        <taxon>Eukaryota</taxon>
        <taxon>Sar</taxon>
        <taxon>Stramenopiles</taxon>
        <taxon>Ochrophyta</taxon>
        <taxon>Bolidophyceae</taxon>
        <taxon>Parmales</taxon>
        <taxon>Triparmaceae</taxon>
        <taxon>Triparma</taxon>
    </lineage>
</organism>